<dbReference type="STRING" id="1300345.LF41_1561"/>
<dbReference type="InterPro" id="IPR007372">
    <property type="entry name" value="Lipid/polyisoprenoid-bd_YceI"/>
</dbReference>
<protein>
    <submittedName>
        <fullName evidence="2">Polyisoprenoid-binding protein</fullName>
    </submittedName>
</protein>
<dbReference type="PANTHER" id="PTHR34406">
    <property type="entry name" value="PROTEIN YCEI"/>
    <property type="match status" value="1"/>
</dbReference>
<dbReference type="SMART" id="SM00867">
    <property type="entry name" value="YceI"/>
    <property type="match status" value="1"/>
</dbReference>
<name>A0A0A2WHN4_9GAMM</name>
<dbReference type="PANTHER" id="PTHR34406:SF2">
    <property type="entry name" value="PERIPLASMIC PROTEIN"/>
    <property type="match status" value="1"/>
</dbReference>
<dbReference type="AlphaFoldDB" id="A0A0A2WHN4"/>
<evidence type="ECO:0000313" key="3">
    <source>
        <dbReference type="Proteomes" id="UP000030518"/>
    </source>
</evidence>
<dbReference type="Pfam" id="PF04264">
    <property type="entry name" value="YceI"/>
    <property type="match status" value="1"/>
</dbReference>
<reference evidence="2 3" key="1">
    <citation type="submission" date="2014-09" db="EMBL/GenBank/DDBJ databases">
        <title>Genome sequences of Lysobacter dokdonensis DS-58.</title>
        <authorList>
            <person name="Kim J.F."/>
            <person name="Kwak M.-J."/>
        </authorList>
    </citation>
    <scope>NUCLEOTIDE SEQUENCE [LARGE SCALE GENOMIC DNA]</scope>
    <source>
        <strain evidence="2 3">DS-58</strain>
    </source>
</reference>
<dbReference type="PATRIC" id="fig|1300345.3.peg.2631"/>
<organism evidence="2 3">
    <name type="scientific">Lysobacter dokdonensis DS-58</name>
    <dbReference type="NCBI Taxonomy" id="1300345"/>
    <lineage>
        <taxon>Bacteria</taxon>
        <taxon>Pseudomonadati</taxon>
        <taxon>Pseudomonadota</taxon>
        <taxon>Gammaproteobacteria</taxon>
        <taxon>Lysobacterales</taxon>
        <taxon>Lysobacteraceae</taxon>
        <taxon>Noviluteimonas</taxon>
    </lineage>
</organism>
<dbReference type="eggNOG" id="COG2353">
    <property type="taxonomic scope" value="Bacteria"/>
</dbReference>
<evidence type="ECO:0000259" key="1">
    <source>
        <dbReference type="SMART" id="SM00867"/>
    </source>
</evidence>
<sequence length="226" mass="24583">MIGFRGAMSIPAAFARRMGHTPPPRGRAMRHQTASLLAASLLIAAAAMDPPLASAAEVTYEIDPQHTYPSFEADHMGLSHWRGKFNRTSGTVAVDKTAGTGSVEITIDIDSIDYGLDLLNSEALKPEMFDAAKFPKAIYRGKFAKFEGGKPATVLGELTLHGVTRPVELRITRFKCMPHPMNKRDWFGADAEATIDRSQFGIDAGKDYGFDMTVALRIQVEAVAAE</sequence>
<feature type="domain" description="Lipid/polyisoprenoid-binding YceI-like" evidence="1">
    <location>
        <begin position="59"/>
        <end position="223"/>
    </location>
</feature>
<keyword evidence="3" id="KW-1185">Reference proteome</keyword>
<gene>
    <name evidence="2" type="ORF">LF41_1561</name>
</gene>
<comment type="caution">
    <text evidence="2">The sequence shown here is derived from an EMBL/GenBank/DDBJ whole genome shotgun (WGS) entry which is preliminary data.</text>
</comment>
<dbReference type="Proteomes" id="UP000030518">
    <property type="component" value="Unassembled WGS sequence"/>
</dbReference>
<dbReference type="Gene3D" id="2.40.128.110">
    <property type="entry name" value="Lipid/polyisoprenoid-binding, YceI-like"/>
    <property type="match status" value="1"/>
</dbReference>
<dbReference type="InterPro" id="IPR036761">
    <property type="entry name" value="TTHA0802/YceI-like_sf"/>
</dbReference>
<proteinExistence type="predicted"/>
<accession>A0A0A2WHN4</accession>
<evidence type="ECO:0000313" key="2">
    <source>
        <dbReference type="EMBL" id="KGQ18207.1"/>
    </source>
</evidence>
<dbReference type="SUPFAM" id="SSF101874">
    <property type="entry name" value="YceI-like"/>
    <property type="match status" value="1"/>
</dbReference>
<dbReference type="EMBL" id="JRKJ01000021">
    <property type="protein sequence ID" value="KGQ18207.1"/>
    <property type="molecule type" value="Genomic_DNA"/>
</dbReference>